<reference evidence="2" key="2">
    <citation type="submission" date="2015-09" db="EMBL/GenBank/DDBJ databases">
        <title>Draft genome sequence of Mycobacterium neoaurum DSM 44074.</title>
        <authorList>
            <person name="Croce O."/>
            <person name="Robert C."/>
            <person name="Raoult D."/>
            <person name="Drancourt M."/>
        </authorList>
    </citation>
    <scope>NUCLEOTIDE SEQUENCE</scope>
    <source>
        <strain evidence="2">DSM 44074</strain>
    </source>
</reference>
<dbReference type="AlphaFoldDB" id="A0AAV2WDJ1"/>
<feature type="region of interest" description="Disordered" evidence="1">
    <location>
        <begin position="1"/>
        <end position="83"/>
    </location>
</feature>
<feature type="region of interest" description="Disordered" evidence="1">
    <location>
        <begin position="96"/>
        <end position="135"/>
    </location>
</feature>
<accession>A0AAV2WDJ1</accession>
<evidence type="ECO:0000313" key="3">
    <source>
        <dbReference type="Proteomes" id="UP000028864"/>
    </source>
</evidence>
<gene>
    <name evidence="2" type="ORF">BN1047_00179</name>
</gene>
<feature type="compositionally biased region" description="Gly residues" evidence="1">
    <location>
        <begin position="112"/>
        <end position="122"/>
    </location>
</feature>
<sequence>MAVTVEPGWRSTTAGAGGTGGTGGSGGNAGNGGAATSTMPAGQGGTGGKGGSGGTGGNAEINPGVGGTGGAGGDGGNGGTGAGDNGYGGQAGAGGYGGASKDGQTVADPGQAGSGGVNGNTGSGVAPTPPAPTAADDLSRQLAYIFFNRPLTASSSTSLPVGADKQVSGWIRTTNVNGYPVTYTVTTQPRYGTVELDSATGYYTYKPDSTLVQPGVRDSFTVEVDNGAAAEGPGLFGALARFVHDWALHIGMADAGTAETEVDVNVTGDGQFGDAEYNKRFWVKQSFYNCQLIATAMAIGQATNSTSPTEQQMSGLAATSDSVFIPGQKMYLGDYSEDGVYLVDAIALANNNFNVTATLTTYGGGNTQTGAAKTATQADGQQALADLQAALARGEAAMVSYPVSVVWSTFGFVPGPTDSYTQTDHAAVVTQVDLANGRIYVNDSSATDPNTDKPVGQGLAVPIGAFLNGWQAANYALVTFAAK</sequence>
<dbReference type="Proteomes" id="UP000028864">
    <property type="component" value="Unassembled WGS sequence"/>
</dbReference>
<reference evidence="2" key="1">
    <citation type="submission" date="2014-05" db="EMBL/GenBank/DDBJ databases">
        <authorList>
            <person name="Urmite Genomes"/>
        </authorList>
    </citation>
    <scope>NUCLEOTIDE SEQUENCE</scope>
    <source>
        <strain evidence="2">DSM 44074</strain>
    </source>
</reference>
<feature type="compositionally biased region" description="Gly residues" evidence="1">
    <location>
        <begin position="64"/>
        <end position="83"/>
    </location>
</feature>
<evidence type="ECO:0000313" key="2">
    <source>
        <dbReference type="EMBL" id="CDQ42327.1"/>
    </source>
</evidence>
<name>A0AAV2WDJ1_MYCNE</name>
<feature type="compositionally biased region" description="Gly residues" evidence="1">
    <location>
        <begin position="15"/>
        <end position="33"/>
    </location>
</feature>
<evidence type="ECO:0000256" key="1">
    <source>
        <dbReference type="SAM" id="MobiDB-lite"/>
    </source>
</evidence>
<evidence type="ECO:0008006" key="4">
    <source>
        <dbReference type="Google" id="ProtNLM"/>
    </source>
</evidence>
<dbReference type="EMBL" id="LK021337">
    <property type="protein sequence ID" value="CDQ42327.1"/>
    <property type="molecule type" value="Genomic_DNA"/>
</dbReference>
<feature type="compositionally biased region" description="Gly residues" evidence="1">
    <location>
        <begin position="42"/>
        <end position="57"/>
    </location>
</feature>
<protein>
    <recommendedName>
        <fullName evidence="4">Peptidase C39-like domain-containing protein</fullName>
    </recommendedName>
</protein>
<organism evidence="2 3">
    <name type="scientific">Mycolicibacterium neoaurum</name>
    <name type="common">Mycobacterium neoaurum</name>
    <dbReference type="NCBI Taxonomy" id="1795"/>
    <lineage>
        <taxon>Bacteria</taxon>
        <taxon>Bacillati</taxon>
        <taxon>Actinomycetota</taxon>
        <taxon>Actinomycetes</taxon>
        <taxon>Mycobacteriales</taxon>
        <taxon>Mycobacteriaceae</taxon>
        <taxon>Mycolicibacterium</taxon>
    </lineage>
</organism>
<dbReference type="RefSeq" id="WP_159107590.1">
    <property type="nucleotide sequence ID" value="NZ_LK021337.1"/>
</dbReference>
<proteinExistence type="predicted"/>